<evidence type="ECO:0000313" key="2">
    <source>
        <dbReference type="EMBL" id="TKD21693.1"/>
    </source>
</evidence>
<reference evidence="2 3" key="1">
    <citation type="submission" date="2019-04" db="EMBL/GenBank/DDBJ databases">
        <title>Draft Whole-Genome sequence of the purple photosynthetic bacterium Rhodobacter capsulatus SP108 with an indigenous class A beta-lactamase.</title>
        <authorList>
            <person name="Robertson S."/>
            <person name="Meyer T.E."/>
            <person name="Kyndt J.A."/>
        </authorList>
    </citation>
    <scope>NUCLEOTIDE SEQUENCE [LARGE SCALE GENOMIC DNA]</scope>
    <source>
        <strain evidence="2 3">SP108</strain>
    </source>
</reference>
<name>A0A4U1JTX6_RHOCA</name>
<feature type="transmembrane region" description="Helical" evidence="1">
    <location>
        <begin position="35"/>
        <end position="54"/>
    </location>
</feature>
<dbReference type="AlphaFoldDB" id="A0A4U1JTX6"/>
<dbReference type="GO" id="GO:0019645">
    <property type="term" value="P:anaerobic electron transport chain"/>
    <property type="evidence" value="ECO:0007669"/>
    <property type="project" value="InterPro"/>
</dbReference>
<evidence type="ECO:0000313" key="3">
    <source>
        <dbReference type="Proteomes" id="UP000310597"/>
    </source>
</evidence>
<feature type="transmembrane region" description="Helical" evidence="1">
    <location>
        <begin position="247"/>
        <end position="270"/>
    </location>
</feature>
<feature type="transmembrane region" description="Helical" evidence="1">
    <location>
        <begin position="75"/>
        <end position="95"/>
    </location>
</feature>
<feature type="transmembrane region" description="Helical" evidence="1">
    <location>
        <begin position="7"/>
        <end position="29"/>
    </location>
</feature>
<keyword evidence="1" id="KW-0472">Membrane</keyword>
<sequence length="303" mass="30953">MRAVPSVILFTTLSGAGFGLLAAVGLGLAHGAGPWLAGYGLVVTGLFASAFHLAHPWRARFAFRQWRTSWLAREAWGAIAALIVLAPPAVSALIGGPELRLFGALGALLCLATVVFTAMIYASLRAVPRWHHWSVPVTYLACAATAGCFLAAPPAAAALAGLALALWLGVSFPLADRRIAALGLTRAWATGLGTAGLGTGGRGAGGRGAGAEVRSFELPRTGPSFVTRELVDRAAGAGSPLLRGSSVALAGLLPAALLLAGAAPGAALAVHLAGILLSRWLFFTEATHVAALYYRGELSPGRR</sequence>
<gene>
    <name evidence="2" type="ORF">FBT96_08075</name>
</gene>
<comment type="caution">
    <text evidence="2">The sequence shown here is derived from an EMBL/GenBank/DDBJ whole genome shotgun (WGS) entry which is preliminary data.</text>
</comment>
<keyword evidence="1" id="KW-1133">Transmembrane helix</keyword>
<evidence type="ECO:0000256" key="1">
    <source>
        <dbReference type="SAM" id="Phobius"/>
    </source>
</evidence>
<dbReference type="RefSeq" id="WP_136905800.1">
    <property type="nucleotide sequence ID" value="NZ_SWJZ01000026.1"/>
</dbReference>
<dbReference type="Pfam" id="PF04976">
    <property type="entry name" value="DmsC"/>
    <property type="match status" value="1"/>
</dbReference>
<dbReference type="Proteomes" id="UP000310597">
    <property type="component" value="Unassembled WGS sequence"/>
</dbReference>
<organism evidence="2 3">
    <name type="scientific">Rhodobacter capsulatus</name>
    <name type="common">Rhodopseudomonas capsulata</name>
    <dbReference type="NCBI Taxonomy" id="1061"/>
    <lineage>
        <taxon>Bacteria</taxon>
        <taxon>Pseudomonadati</taxon>
        <taxon>Pseudomonadota</taxon>
        <taxon>Alphaproteobacteria</taxon>
        <taxon>Rhodobacterales</taxon>
        <taxon>Rhodobacter group</taxon>
        <taxon>Rhodobacter</taxon>
    </lineage>
</organism>
<dbReference type="GO" id="GO:0016020">
    <property type="term" value="C:membrane"/>
    <property type="evidence" value="ECO:0007669"/>
    <property type="project" value="InterPro"/>
</dbReference>
<protein>
    <submittedName>
        <fullName evidence="2">DMSO reductase</fullName>
    </submittedName>
</protein>
<keyword evidence="1" id="KW-0812">Transmembrane</keyword>
<proteinExistence type="predicted"/>
<feature type="transmembrane region" description="Helical" evidence="1">
    <location>
        <begin position="101"/>
        <end position="121"/>
    </location>
</feature>
<dbReference type="EMBL" id="SWJZ01000026">
    <property type="protein sequence ID" value="TKD21693.1"/>
    <property type="molecule type" value="Genomic_DNA"/>
</dbReference>
<dbReference type="OrthoDB" id="5520897at2"/>
<dbReference type="InterPro" id="IPR007059">
    <property type="entry name" value="DmsC"/>
</dbReference>
<accession>A0A4U1JTX6</accession>